<organism evidence="2 3">
    <name type="scientific">Ancylostoma ceylanicum</name>
    <dbReference type="NCBI Taxonomy" id="53326"/>
    <lineage>
        <taxon>Eukaryota</taxon>
        <taxon>Metazoa</taxon>
        <taxon>Ecdysozoa</taxon>
        <taxon>Nematoda</taxon>
        <taxon>Chromadorea</taxon>
        <taxon>Rhabditida</taxon>
        <taxon>Rhabditina</taxon>
        <taxon>Rhabditomorpha</taxon>
        <taxon>Strongyloidea</taxon>
        <taxon>Ancylostomatidae</taxon>
        <taxon>Ancylostomatinae</taxon>
        <taxon>Ancylostoma</taxon>
    </lineage>
</organism>
<keyword evidence="3" id="KW-1185">Reference proteome</keyword>
<feature type="region of interest" description="Disordered" evidence="1">
    <location>
        <begin position="1"/>
        <end position="27"/>
    </location>
</feature>
<proteinExistence type="predicted"/>
<protein>
    <submittedName>
        <fullName evidence="2">Uncharacterized protein</fullName>
    </submittedName>
</protein>
<evidence type="ECO:0000313" key="3">
    <source>
        <dbReference type="Proteomes" id="UP000024635"/>
    </source>
</evidence>
<name>A0A016S209_9BILA</name>
<evidence type="ECO:0000256" key="1">
    <source>
        <dbReference type="SAM" id="MobiDB-lite"/>
    </source>
</evidence>
<dbReference type="Proteomes" id="UP000024635">
    <property type="component" value="Unassembled WGS sequence"/>
</dbReference>
<evidence type="ECO:0000313" key="2">
    <source>
        <dbReference type="EMBL" id="EYB84690.1"/>
    </source>
</evidence>
<dbReference type="AlphaFoldDB" id="A0A016S209"/>
<gene>
    <name evidence="2" type="primary">Acey_s0311.g2128</name>
    <name evidence="2" type="ORF">Y032_0311g2128</name>
</gene>
<sequence length="71" mass="8040">MLDEKSFSVKDQYGYRPSETTSPPTRSRIHACQQSTSSFLICVSRFIVIFAISTTDLAVTWTAWADSSFRI</sequence>
<dbReference type="EMBL" id="JARK01001647">
    <property type="protein sequence ID" value="EYB84690.1"/>
    <property type="molecule type" value="Genomic_DNA"/>
</dbReference>
<reference evidence="3" key="1">
    <citation type="journal article" date="2015" name="Nat. Genet.">
        <title>The genome and transcriptome of the zoonotic hookworm Ancylostoma ceylanicum identify infection-specific gene families.</title>
        <authorList>
            <person name="Schwarz E.M."/>
            <person name="Hu Y."/>
            <person name="Antoshechkin I."/>
            <person name="Miller M.M."/>
            <person name="Sternberg P.W."/>
            <person name="Aroian R.V."/>
        </authorList>
    </citation>
    <scope>NUCLEOTIDE SEQUENCE</scope>
    <source>
        <strain evidence="3">HY135</strain>
    </source>
</reference>
<accession>A0A016S209</accession>
<comment type="caution">
    <text evidence="2">The sequence shown here is derived from an EMBL/GenBank/DDBJ whole genome shotgun (WGS) entry which is preliminary data.</text>
</comment>